<name>A0A4Q1RHM2_9FIRM</name>
<protein>
    <submittedName>
        <fullName evidence="1">Uncharacterized protein</fullName>
    </submittedName>
</protein>
<dbReference type="OrthoDB" id="1972116at2"/>
<gene>
    <name evidence="1" type="ORF">ETP43_07995</name>
</gene>
<dbReference type="EMBL" id="SDKC01000001">
    <property type="protein sequence ID" value="RXS75167.1"/>
    <property type="molecule type" value="Genomic_DNA"/>
</dbReference>
<dbReference type="RefSeq" id="WP_022398500.1">
    <property type="nucleotide sequence ID" value="NZ_DAWBJR010000011.1"/>
</dbReference>
<dbReference type="AlphaFoldDB" id="A0A4Q1RHM2"/>
<evidence type="ECO:0000313" key="1">
    <source>
        <dbReference type="EMBL" id="RXS75167.1"/>
    </source>
</evidence>
<sequence length="116" mass="13014">MNEEHTSPMTPLDQMLAQDSLQMLKAAVPYFPAGAQRIFALYAKMMELSHTISMFSGGPAELTMMSEQPRSSQPLDILQQLRTYAGDSQKETIDQILFAFHALEILQMPQEPAEPL</sequence>
<evidence type="ECO:0000313" key="2">
    <source>
        <dbReference type="Proteomes" id="UP000290106"/>
    </source>
</evidence>
<organism evidence="1 2">
    <name type="scientific">Blautia faecicola</name>
    <dbReference type="NCBI Taxonomy" id="2509240"/>
    <lineage>
        <taxon>Bacteria</taxon>
        <taxon>Bacillati</taxon>
        <taxon>Bacillota</taxon>
        <taxon>Clostridia</taxon>
        <taxon>Lachnospirales</taxon>
        <taxon>Lachnospiraceae</taxon>
        <taxon>Blautia</taxon>
    </lineage>
</organism>
<dbReference type="Proteomes" id="UP000290106">
    <property type="component" value="Unassembled WGS sequence"/>
</dbReference>
<proteinExistence type="predicted"/>
<accession>A0A4Q1RHM2</accession>
<reference evidence="1 2" key="1">
    <citation type="submission" date="2019-01" db="EMBL/GenBank/DDBJ databases">
        <title>Blautia sp. nov. KGMB01111 isolated human feces.</title>
        <authorList>
            <person name="Park J.-E."/>
            <person name="Kim J.-S."/>
            <person name="Park S.-H."/>
        </authorList>
    </citation>
    <scope>NUCLEOTIDE SEQUENCE [LARGE SCALE GENOMIC DNA]</scope>
    <source>
        <strain evidence="1 2">KGMB01111</strain>
    </source>
</reference>
<keyword evidence="2" id="KW-1185">Reference proteome</keyword>
<comment type="caution">
    <text evidence="1">The sequence shown here is derived from an EMBL/GenBank/DDBJ whole genome shotgun (WGS) entry which is preliminary data.</text>
</comment>